<keyword evidence="2" id="KW-1185">Reference proteome</keyword>
<dbReference type="Proteomes" id="UP001497480">
    <property type="component" value="Unassembled WGS sequence"/>
</dbReference>
<dbReference type="PANTHER" id="PTHR31446">
    <property type="entry name" value="ACID PHOSPHATASE/VANADIUM-DEPENDENT HALOPEROXIDASE-RELATED PROTEIN"/>
    <property type="match status" value="1"/>
</dbReference>
<evidence type="ECO:0000313" key="1">
    <source>
        <dbReference type="EMBL" id="CAL0326344.1"/>
    </source>
</evidence>
<dbReference type="AlphaFoldDB" id="A0AAV1XXA6"/>
<dbReference type="EMBL" id="CAXHTB010000019">
    <property type="protein sequence ID" value="CAL0326344.1"/>
    <property type="molecule type" value="Genomic_DNA"/>
</dbReference>
<sequence>MFFLHNSSFCSIPPSNIPFIFNNSLKQRNLFLHQQPFPSLFHRKPKASTFKIFSAGFFDGIAEIAHNKVLIAATASMLIGQISKPFTSVFLYGKEFDVKTFFQAGGFPSSHSSATVAAATFLGLERGFSDPIFGLTVVYAGLIMYDAQGVRREVGIHGRTLNKLILLQMHLNSLQSKDKDDLINCQPGSSTPLNVEGIEKFLLSQETTSLKSQKVNVPQLVKSRNKIRQIDEETQPSSFSEDAEEISKLVADFQFPLKESIGHTEVEVIAGALLGILVGLSMHNFI</sequence>
<name>A0AAV1XXA6_LUPLU</name>
<gene>
    <name evidence="1" type="ORF">LLUT_LOCUS27404</name>
</gene>
<dbReference type="Pfam" id="PF02681">
    <property type="entry name" value="DUF212"/>
    <property type="match status" value="1"/>
</dbReference>
<comment type="caution">
    <text evidence="1">The sequence shown here is derived from an EMBL/GenBank/DDBJ whole genome shotgun (WGS) entry which is preliminary data.</text>
</comment>
<evidence type="ECO:0000313" key="2">
    <source>
        <dbReference type="Proteomes" id="UP001497480"/>
    </source>
</evidence>
<organism evidence="1 2">
    <name type="scientific">Lupinus luteus</name>
    <name type="common">European yellow lupine</name>
    <dbReference type="NCBI Taxonomy" id="3873"/>
    <lineage>
        <taxon>Eukaryota</taxon>
        <taxon>Viridiplantae</taxon>
        <taxon>Streptophyta</taxon>
        <taxon>Embryophyta</taxon>
        <taxon>Tracheophyta</taxon>
        <taxon>Spermatophyta</taxon>
        <taxon>Magnoliopsida</taxon>
        <taxon>eudicotyledons</taxon>
        <taxon>Gunneridae</taxon>
        <taxon>Pentapetalae</taxon>
        <taxon>rosids</taxon>
        <taxon>fabids</taxon>
        <taxon>Fabales</taxon>
        <taxon>Fabaceae</taxon>
        <taxon>Papilionoideae</taxon>
        <taxon>50 kb inversion clade</taxon>
        <taxon>genistoids sensu lato</taxon>
        <taxon>core genistoids</taxon>
        <taxon>Genisteae</taxon>
        <taxon>Lupinus</taxon>
    </lineage>
</organism>
<dbReference type="CDD" id="cd01610">
    <property type="entry name" value="PAP2_like"/>
    <property type="match status" value="1"/>
</dbReference>
<dbReference type="InterPro" id="IPR003832">
    <property type="entry name" value="DUF212"/>
</dbReference>
<dbReference type="PANTHER" id="PTHR31446:SF2">
    <property type="entry name" value="ACID PHOSPHATASE_VANADIUM-DEPENDENT HALOPEROXIDASE-RELATED PROTEIN"/>
    <property type="match status" value="1"/>
</dbReference>
<reference evidence="1 2" key="1">
    <citation type="submission" date="2024-03" db="EMBL/GenBank/DDBJ databases">
        <authorList>
            <person name="Martinez-Hernandez J."/>
        </authorList>
    </citation>
    <scope>NUCLEOTIDE SEQUENCE [LARGE SCALE GENOMIC DNA]</scope>
</reference>
<evidence type="ECO:0008006" key="3">
    <source>
        <dbReference type="Google" id="ProtNLM"/>
    </source>
</evidence>
<accession>A0AAV1XXA6</accession>
<protein>
    <recommendedName>
        <fullName evidence="3">Acid phosphatase/vanadium-dependent haloperoxidase-related protein</fullName>
    </recommendedName>
</protein>
<proteinExistence type="predicted"/>